<dbReference type="RefSeq" id="WP_072760969.1">
    <property type="nucleotide sequence ID" value="NZ_FRDJ01000016.1"/>
</dbReference>
<dbReference type="AlphaFoldDB" id="A0A1M7TF04"/>
<protein>
    <submittedName>
        <fullName evidence="1">Uncharacterized protein</fullName>
    </submittedName>
</protein>
<keyword evidence="2" id="KW-1185">Reference proteome</keyword>
<proteinExistence type="predicted"/>
<dbReference type="PROSITE" id="PS51257">
    <property type="entry name" value="PROKAR_LIPOPROTEIN"/>
    <property type="match status" value="1"/>
</dbReference>
<sequence length="191" mass="21958">MFNKSQRLFLVSLILSFIVLLQSCVPNESIVNAPLHGWTISSKKDPMTGNEIWYAISPEVKSLETMTFPYSDTKARLIVATDGQTEWTYIWFNNAPNIADFDFGSGGYLVINTRIKWDNQEPEYTTFYQEPLSNFLNFGNDAYIINKILNHGKLMVELNWYSQGYVHFEFSLAGAKEAVKQIRSKFSNQVQ</sequence>
<dbReference type="EMBL" id="FRDJ01000016">
    <property type="protein sequence ID" value="SHN69277.1"/>
    <property type="molecule type" value="Genomic_DNA"/>
</dbReference>
<gene>
    <name evidence="1" type="ORF">SAMN02745226_01928</name>
</gene>
<reference evidence="2" key="1">
    <citation type="submission" date="2016-12" db="EMBL/GenBank/DDBJ databases">
        <authorList>
            <person name="Varghese N."/>
            <person name="Submissions S."/>
        </authorList>
    </citation>
    <scope>NUCLEOTIDE SEQUENCE [LARGE SCALE GENOMIC DNA]</scope>
    <source>
        <strain evidence="2">DSM 13020</strain>
    </source>
</reference>
<dbReference type="Proteomes" id="UP000184207">
    <property type="component" value="Unassembled WGS sequence"/>
</dbReference>
<accession>A0A1M7TF04</accession>
<dbReference type="STRING" id="1121883.SAMN02745226_01928"/>
<dbReference type="OrthoDB" id="45522at2"/>
<organism evidence="1 2">
    <name type="scientific">Fervidobacterium gondwanense DSM 13020</name>
    <dbReference type="NCBI Taxonomy" id="1121883"/>
    <lineage>
        <taxon>Bacteria</taxon>
        <taxon>Thermotogati</taxon>
        <taxon>Thermotogota</taxon>
        <taxon>Thermotogae</taxon>
        <taxon>Thermotogales</taxon>
        <taxon>Fervidobacteriaceae</taxon>
        <taxon>Fervidobacterium</taxon>
    </lineage>
</organism>
<evidence type="ECO:0000313" key="2">
    <source>
        <dbReference type="Proteomes" id="UP000184207"/>
    </source>
</evidence>
<evidence type="ECO:0000313" key="1">
    <source>
        <dbReference type="EMBL" id="SHN69277.1"/>
    </source>
</evidence>
<name>A0A1M7TF04_FERGO</name>